<evidence type="ECO:0000256" key="5">
    <source>
        <dbReference type="ARBA" id="ARBA00022692"/>
    </source>
</evidence>
<accession>A0A3N4L9H1</accession>
<dbReference type="STRING" id="1051890.A0A3N4L9H1"/>
<feature type="transmembrane region" description="Helical" evidence="10">
    <location>
        <begin position="7"/>
        <end position="25"/>
    </location>
</feature>
<evidence type="ECO:0008006" key="13">
    <source>
        <dbReference type="Google" id="ProtNLM"/>
    </source>
</evidence>
<dbReference type="Pfam" id="PF10510">
    <property type="entry name" value="PIG-S"/>
    <property type="match status" value="1"/>
</dbReference>
<evidence type="ECO:0000256" key="3">
    <source>
        <dbReference type="ARBA" id="ARBA00005316"/>
    </source>
</evidence>
<evidence type="ECO:0000256" key="7">
    <source>
        <dbReference type="ARBA" id="ARBA00022989"/>
    </source>
</evidence>
<feature type="non-terminal residue" evidence="11">
    <location>
        <position position="1"/>
    </location>
</feature>
<gene>
    <name evidence="11" type="ORF">L211DRAFT_770488</name>
</gene>
<comment type="subcellular location">
    <subcellularLocation>
        <location evidence="1">Endoplasmic reticulum membrane</location>
        <topology evidence="1">Multi-pass membrane protein</topology>
    </subcellularLocation>
</comment>
<evidence type="ECO:0000256" key="1">
    <source>
        <dbReference type="ARBA" id="ARBA00004477"/>
    </source>
</evidence>
<dbReference type="GO" id="GO:0016255">
    <property type="term" value="P:attachment of GPI anchor to protein"/>
    <property type="evidence" value="ECO:0007669"/>
    <property type="project" value="InterPro"/>
</dbReference>
<feature type="non-terminal residue" evidence="11">
    <location>
        <position position="526"/>
    </location>
</feature>
<keyword evidence="4" id="KW-0337">GPI-anchor biosynthesis</keyword>
<evidence type="ECO:0000256" key="8">
    <source>
        <dbReference type="ARBA" id="ARBA00023136"/>
    </source>
</evidence>
<dbReference type="GO" id="GO:0006506">
    <property type="term" value="P:GPI anchor biosynthetic process"/>
    <property type="evidence" value="ECO:0007669"/>
    <property type="project" value="UniProtKB-UniPathway"/>
</dbReference>
<dbReference type="Proteomes" id="UP000267821">
    <property type="component" value="Unassembled WGS sequence"/>
</dbReference>
<keyword evidence="7 10" id="KW-1133">Transmembrane helix</keyword>
<dbReference type="PANTHER" id="PTHR21072">
    <property type="entry name" value="GPI TRANSAMIDASE COMPONENT PIG-S"/>
    <property type="match status" value="1"/>
</dbReference>
<organism evidence="11 12">
    <name type="scientific">Terfezia boudieri ATCC MYA-4762</name>
    <dbReference type="NCBI Taxonomy" id="1051890"/>
    <lineage>
        <taxon>Eukaryota</taxon>
        <taxon>Fungi</taxon>
        <taxon>Dikarya</taxon>
        <taxon>Ascomycota</taxon>
        <taxon>Pezizomycotina</taxon>
        <taxon>Pezizomycetes</taxon>
        <taxon>Pezizales</taxon>
        <taxon>Pezizaceae</taxon>
        <taxon>Terfezia</taxon>
    </lineage>
</organism>
<comment type="similarity">
    <text evidence="3">Belongs to the PIGS family.</text>
</comment>
<keyword evidence="8 10" id="KW-0472">Membrane</keyword>
<dbReference type="PANTHER" id="PTHR21072:SF13">
    <property type="entry name" value="GPI TRANSAMIDASE COMPONENT PIG-S"/>
    <property type="match status" value="1"/>
</dbReference>
<keyword evidence="6" id="KW-0256">Endoplasmic reticulum</keyword>
<evidence type="ECO:0000256" key="6">
    <source>
        <dbReference type="ARBA" id="ARBA00022824"/>
    </source>
</evidence>
<evidence type="ECO:0000256" key="2">
    <source>
        <dbReference type="ARBA" id="ARBA00004687"/>
    </source>
</evidence>
<dbReference type="InterPro" id="IPR019540">
    <property type="entry name" value="PtdIno-glycan_biosynth_class_S"/>
</dbReference>
<evidence type="ECO:0000256" key="9">
    <source>
        <dbReference type="ARBA" id="ARBA00023180"/>
    </source>
</evidence>
<comment type="pathway">
    <text evidence="2">Glycolipid biosynthesis; glycosylphosphatidylinositol-anchor biosynthesis.</text>
</comment>
<evidence type="ECO:0000313" key="12">
    <source>
        <dbReference type="Proteomes" id="UP000267821"/>
    </source>
</evidence>
<keyword evidence="9" id="KW-0325">Glycoprotein</keyword>
<evidence type="ECO:0000256" key="4">
    <source>
        <dbReference type="ARBA" id="ARBA00022502"/>
    </source>
</evidence>
<dbReference type="EMBL" id="ML121588">
    <property type="protein sequence ID" value="RPB19543.1"/>
    <property type="molecule type" value="Genomic_DNA"/>
</dbReference>
<dbReference type="GO" id="GO:0042765">
    <property type="term" value="C:GPI-anchor transamidase complex"/>
    <property type="evidence" value="ECO:0007669"/>
    <property type="project" value="InterPro"/>
</dbReference>
<protein>
    <recommendedName>
        <fullName evidence="13">GPI transamidase component PIG-S</fullName>
    </recommendedName>
</protein>
<dbReference type="FunCoup" id="A0A3N4L9H1">
    <property type="interactions" value="780"/>
</dbReference>
<evidence type="ECO:0000313" key="11">
    <source>
        <dbReference type="EMBL" id="RPB19543.1"/>
    </source>
</evidence>
<dbReference type="OrthoDB" id="28748at2759"/>
<keyword evidence="12" id="KW-1185">Reference proteome</keyword>
<proteinExistence type="inferred from homology"/>
<dbReference type="InParanoid" id="A0A3N4L9H1"/>
<dbReference type="UniPathway" id="UPA00196"/>
<dbReference type="AlphaFoldDB" id="A0A3N4L9H1"/>
<keyword evidence="5 10" id="KW-0812">Transmembrane</keyword>
<evidence type="ECO:0000256" key="10">
    <source>
        <dbReference type="SAM" id="Phobius"/>
    </source>
</evidence>
<name>A0A3N4L9H1_9PEZI</name>
<sequence>RQRGRVVFSFWAVVLFLGLPLWYITTSIYRAPLPLSQMTAWSEGKECKIEFPLLVDVVIGSKEGNSPGLEVRDLIRNVQLHLDDAREGKTGGGHLRLRLAEEEGKDIEEESVAAVLRLLPGEPGSTEHTHSLQPSQRTIDLFYASTYNPASSASLASLSSYAAKMLQMVFREEEQMVRYFLEKAASSNGEGNGSREGMQQQPGDFDMSRKIARMIRYSSRYHITFSLFTASAIPSSWDIIPAIETYLTPLLTALSPISNFTVESQVQFYASFSPTIRPLRNEELSAWTLTKDDLSNFINSAEWPLTSIKSDPTINFIIYIPDKSLSPLIIPESTGGGNAWLLPQWGGVAILNPKTEVEANITVVHDPPAHLTLDDLKPSLDIFATQLLALLGTPSASSSISSSLPIRIDSLTRQRTAETLLSASTTLGSLARLVRALPSIAIPPTVSTSVSKTITALERSCAALKEGKFNHALKEGRIAAEEAEKAFFERTMVALVYFPDEHKVAVYLPLLGPVGVPLIMGAGKAL</sequence>
<reference evidence="11 12" key="1">
    <citation type="journal article" date="2018" name="Nat. Ecol. Evol.">
        <title>Pezizomycetes genomes reveal the molecular basis of ectomycorrhizal truffle lifestyle.</title>
        <authorList>
            <person name="Murat C."/>
            <person name="Payen T."/>
            <person name="Noel B."/>
            <person name="Kuo A."/>
            <person name="Morin E."/>
            <person name="Chen J."/>
            <person name="Kohler A."/>
            <person name="Krizsan K."/>
            <person name="Balestrini R."/>
            <person name="Da Silva C."/>
            <person name="Montanini B."/>
            <person name="Hainaut M."/>
            <person name="Levati E."/>
            <person name="Barry K.W."/>
            <person name="Belfiori B."/>
            <person name="Cichocki N."/>
            <person name="Clum A."/>
            <person name="Dockter R.B."/>
            <person name="Fauchery L."/>
            <person name="Guy J."/>
            <person name="Iotti M."/>
            <person name="Le Tacon F."/>
            <person name="Lindquist E.A."/>
            <person name="Lipzen A."/>
            <person name="Malagnac F."/>
            <person name="Mello A."/>
            <person name="Molinier V."/>
            <person name="Miyauchi S."/>
            <person name="Poulain J."/>
            <person name="Riccioni C."/>
            <person name="Rubini A."/>
            <person name="Sitrit Y."/>
            <person name="Splivallo R."/>
            <person name="Traeger S."/>
            <person name="Wang M."/>
            <person name="Zifcakova L."/>
            <person name="Wipf D."/>
            <person name="Zambonelli A."/>
            <person name="Paolocci F."/>
            <person name="Nowrousian M."/>
            <person name="Ottonello S."/>
            <person name="Baldrian P."/>
            <person name="Spatafora J.W."/>
            <person name="Henrissat B."/>
            <person name="Nagy L.G."/>
            <person name="Aury J.M."/>
            <person name="Wincker P."/>
            <person name="Grigoriev I.V."/>
            <person name="Bonfante P."/>
            <person name="Martin F.M."/>
        </authorList>
    </citation>
    <scope>NUCLEOTIDE SEQUENCE [LARGE SCALE GENOMIC DNA]</scope>
    <source>
        <strain evidence="11 12">ATCC MYA-4762</strain>
    </source>
</reference>